<dbReference type="Pfam" id="PF00254">
    <property type="entry name" value="FKBP_C"/>
    <property type="match status" value="1"/>
</dbReference>
<dbReference type="Gene3D" id="3.10.50.40">
    <property type="match status" value="1"/>
</dbReference>
<dbReference type="EC" id="5.2.1.8" evidence="1"/>
<dbReference type="PANTHER" id="PTHR47862:SF2">
    <property type="entry name" value="PEPTIDYLPROLYL ISOMERASE"/>
    <property type="match status" value="1"/>
</dbReference>
<feature type="domain" description="PPIase FKBP-type" evidence="2">
    <location>
        <begin position="36"/>
        <end position="132"/>
    </location>
</feature>
<evidence type="ECO:0000313" key="4">
    <source>
        <dbReference type="Proteomes" id="UP000485058"/>
    </source>
</evidence>
<protein>
    <recommendedName>
        <fullName evidence="1">peptidylprolyl isomerase</fullName>
        <ecNumber evidence="1">5.2.1.8</ecNumber>
    </recommendedName>
</protein>
<organism evidence="3 4">
    <name type="scientific">Haematococcus lacustris</name>
    <name type="common">Green alga</name>
    <name type="synonym">Haematococcus pluvialis</name>
    <dbReference type="NCBI Taxonomy" id="44745"/>
    <lineage>
        <taxon>Eukaryota</taxon>
        <taxon>Viridiplantae</taxon>
        <taxon>Chlorophyta</taxon>
        <taxon>core chlorophytes</taxon>
        <taxon>Chlorophyceae</taxon>
        <taxon>CS clade</taxon>
        <taxon>Chlamydomonadales</taxon>
        <taxon>Haematococcaceae</taxon>
        <taxon>Haematococcus</taxon>
    </lineage>
</organism>
<feature type="non-terminal residue" evidence="3">
    <location>
        <position position="1"/>
    </location>
</feature>
<dbReference type="PROSITE" id="PS50059">
    <property type="entry name" value="FKBP_PPIASE"/>
    <property type="match status" value="1"/>
</dbReference>
<dbReference type="SUPFAM" id="SSF54534">
    <property type="entry name" value="FKBP-like"/>
    <property type="match status" value="1"/>
</dbReference>
<dbReference type="InterPro" id="IPR046357">
    <property type="entry name" value="PPIase_dom_sf"/>
</dbReference>
<dbReference type="EMBL" id="BLLF01000458">
    <property type="protein sequence ID" value="GFH12008.1"/>
    <property type="molecule type" value="Genomic_DNA"/>
</dbReference>
<evidence type="ECO:0000259" key="2">
    <source>
        <dbReference type="PROSITE" id="PS50059"/>
    </source>
</evidence>
<keyword evidence="1 3" id="KW-0413">Isomerase</keyword>
<dbReference type="GO" id="GO:0003755">
    <property type="term" value="F:peptidyl-prolyl cis-trans isomerase activity"/>
    <property type="evidence" value="ECO:0007669"/>
    <property type="project" value="UniProtKB-KW"/>
</dbReference>
<proteinExistence type="predicted"/>
<comment type="catalytic activity">
    <reaction evidence="1">
        <text>[protein]-peptidylproline (omega=180) = [protein]-peptidylproline (omega=0)</text>
        <dbReference type="Rhea" id="RHEA:16237"/>
        <dbReference type="Rhea" id="RHEA-COMP:10747"/>
        <dbReference type="Rhea" id="RHEA-COMP:10748"/>
        <dbReference type="ChEBI" id="CHEBI:83833"/>
        <dbReference type="ChEBI" id="CHEBI:83834"/>
        <dbReference type="EC" id="5.2.1.8"/>
    </reaction>
</comment>
<evidence type="ECO:0000256" key="1">
    <source>
        <dbReference type="PROSITE-ProRule" id="PRU00277"/>
    </source>
</evidence>
<evidence type="ECO:0000313" key="3">
    <source>
        <dbReference type="EMBL" id="GFH12008.1"/>
    </source>
</evidence>
<sequence>MARRRKKIPESEFREGPSGLKLYDIIEGTGAEVQTGQRVAVHYDVKFRNVTFITSRQGLGVTGGTPVGFNVGTPYGESGSTLPGIDLGIRGMRVGGLRRLLVPPELAYGDKGVGEIPGGATLTVDLEVLSIKTSPLGYRTKLVEG</sequence>
<dbReference type="InterPro" id="IPR001179">
    <property type="entry name" value="PPIase_FKBP_dom"/>
</dbReference>
<keyword evidence="4" id="KW-1185">Reference proteome</keyword>
<accession>A0A699YWT8</accession>
<dbReference type="GO" id="GO:0009543">
    <property type="term" value="C:chloroplast thylakoid lumen"/>
    <property type="evidence" value="ECO:0007669"/>
    <property type="project" value="TreeGrafter"/>
</dbReference>
<dbReference type="AlphaFoldDB" id="A0A699YWT8"/>
<dbReference type="InterPro" id="IPR044180">
    <property type="entry name" value="FKBP18-like"/>
</dbReference>
<dbReference type="PANTHER" id="PTHR47862">
    <property type="entry name" value="PEPTIDYL-PROLYL CIS-TRANS ISOMERASE FKBP18, CHLOROPLASTIC"/>
    <property type="match status" value="1"/>
</dbReference>
<dbReference type="Proteomes" id="UP000485058">
    <property type="component" value="Unassembled WGS sequence"/>
</dbReference>
<reference evidence="3 4" key="1">
    <citation type="submission" date="2020-02" db="EMBL/GenBank/DDBJ databases">
        <title>Draft genome sequence of Haematococcus lacustris strain NIES-144.</title>
        <authorList>
            <person name="Morimoto D."/>
            <person name="Nakagawa S."/>
            <person name="Yoshida T."/>
            <person name="Sawayama S."/>
        </authorList>
    </citation>
    <scope>NUCLEOTIDE SEQUENCE [LARGE SCALE GENOMIC DNA]</scope>
    <source>
        <strain evidence="3 4">NIES-144</strain>
    </source>
</reference>
<keyword evidence="1" id="KW-0697">Rotamase</keyword>
<gene>
    <name evidence="3" type="ORF">HaLaN_07624</name>
</gene>
<name>A0A699YWT8_HAELA</name>
<comment type="caution">
    <text evidence="3">The sequence shown here is derived from an EMBL/GenBank/DDBJ whole genome shotgun (WGS) entry which is preliminary data.</text>
</comment>